<reference evidence="2" key="1">
    <citation type="submission" date="2019-08" db="EMBL/GenBank/DDBJ databases">
        <authorList>
            <person name="Kucharzyk K."/>
            <person name="Murdoch R.W."/>
            <person name="Higgins S."/>
            <person name="Loffler F."/>
        </authorList>
    </citation>
    <scope>NUCLEOTIDE SEQUENCE</scope>
</reference>
<evidence type="ECO:0000256" key="1">
    <source>
        <dbReference type="SAM" id="MobiDB-lite"/>
    </source>
</evidence>
<accession>A0A645B3V8</accession>
<name>A0A645B3V8_9ZZZZ</name>
<evidence type="ECO:0000313" key="2">
    <source>
        <dbReference type="EMBL" id="MPM60132.1"/>
    </source>
</evidence>
<dbReference type="EMBL" id="VSSQ01017643">
    <property type="protein sequence ID" value="MPM60132.1"/>
    <property type="molecule type" value="Genomic_DNA"/>
</dbReference>
<feature type="compositionally biased region" description="Basic and acidic residues" evidence="1">
    <location>
        <begin position="31"/>
        <end position="44"/>
    </location>
</feature>
<gene>
    <name evidence="2" type="ORF">SDC9_106979</name>
</gene>
<dbReference type="AlphaFoldDB" id="A0A645B3V8"/>
<feature type="region of interest" description="Disordered" evidence="1">
    <location>
        <begin position="1"/>
        <end position="59"/>
    </location>
</feature>
<proteinExistence type="predicted"/>
<comment type="caution">
    <text evidence="2">The sequence shown here is derived from an EMBL/GenBank/DDBJ whole genome shotgun (WGS) entry which is preliminary data.</text>
</comment>
<feature type="compositionally biased region" description="Basic residues" evidence="1">
    <location>
        <begin position="20"/>
        <end position="30"/>
    </location>
</feature>
<organism evidence="2">
    <name type="scientific">bioreactor metagenome</name>
    <dbReference type="NCBI Taxonomy" id="1076179"/>
    <lineage>
        <taxon>unclassified sequences</taxon>
        <taxon>metagenomes</taxon>
        <taxon>ecological metagenomes</taxon>
    </lineage>
</organism>
<sequence>MVIDQSHPVQTECHADIGRRRNHHRFRQRRRTQEGEEMHRDGINCRRKRRENQFPGGRHIFPEPFRATAGLSQFAFQFRRIVSSFRQNQPAMRLASGNHRLERTVPACPRHRGNILEPFVQTHGFRR</sequence>
<protein>
    <submittedName>
        <fullName evidence="2">Uncharacterized protein</fullName>
    </submittedName>
</protein>